<keyword evidence="1" id="KW-0812">Transmembrane</keyword>
<proteinExistence type="predicted"/>
<protein>
    <recommendedName>
        <fullName evidence="4">Transmembrane protein</fullName>
    </recommendedName>
</protein>
<accession>A0A8S1T9Y0</accession>
<feature type="transmembrane region" description="Helical" evidence="1">
    <location>
        <begin position="300"/>
        <end position="319"/>
    </location>
</feature>
<keyword evidence="1" id="KW-0472">Membrane</keyword>
<evidence type="ECO:0000313" key="3">
    <source>
        <dbReference type="Proteomes" id="UP000683925"/>
    </source>
</evidence>
<dbReference type="AlphaFoldDB" id="A0A8S1T9Y0"/>
<name>A0A8S1T9Y0_PAROT</name>
<feature type="transmembrane region" description="Helical" evidence="1">
    <location>
        <begin position="26"/>
        <end position="47"/>
    </location>
</feature>
<evidence type="ECO:0008006" key="4">
    <source>
        <dbReference type="Google" id="ProtNLM"/>
    </source>
</evidence>
<keyword evidence="1" id="KW-1133">Transmembrane helix</keyword>
<dbReference type="OMA" id="QENWIGI"/>
<comment type="caution">
    <text evidence="2">The sequence shown here is derived from an EMBL/GenBank/DDBJ whole genome shotgun (WGS) entry which is preliminary data.</text>
</comment>
<sequence>MELEKQIYKFHYFLTSWKYARVSAKILFLGLLGISLLFIGVYVSLCVRQGERRLEFLQQDNSVISQFNESVVYTVNIVDHSFSNPLLQMKFSFNKYLLTLRQNIAKDHNITQEILFVDSNNYQSNFDLFFLNFVDIETMFLVDFTNYFTDSENDILIQNLKTRELWYWGRNSLKNDESTSFYIKMIRNIFLCQQILVTIFFVSCTSSIIIRLFLLSVPAFSYIIRSLLQLIFRQEQELNNQGNQENWIGIYIRLLERNNKVKYYIIFAFLTMIFFYTVIYNQGLDQATQFMFGKSIPLGLNIYFMIIVFINELQGVLFLRTRSSIYFVPKYICCYYITYLYYLEQTSINLIKFRLWILLNRFNNSVSNEFEYICCIFVLL</sequence>
<organism evidence="2 3">
    <name type="scientific">Paramecium octaurelia</name>
    <dbReference type="NCBI Taxonomy" id="43137"/>
    <lineage>
        <taxon>Eukaryota</taxon>
        <taxon>Sar</taxon>
        <taxon>Alveolata</taxon>
        <taxon>Ciliophora</taxon>
        <taxon>Intramacronucleata</taxon>
        <taxon>Oligohymenophorea</taxon>
        <taxon>Peniculida</taxon>
        <taxon>Parameciidae</taxon>
        <taxon>Paramecium</taxon>
    </lineage>
</organism>
<reference evidence="2" key="1">
    <citation type="submission" date="2021-01" db="EMBL/GenBank/DDBJ databases">
        <authorList>
            <consortium name="Genoscope - CEA"/>
            <person name="William W."/>
        </authorList>
    </citation>
    <scope>NUCLEOTIDE SEQUENCE</scope>
</reference>
<evidence type="ECO:0000256" key="1">
    <source>
        <dbReference type="SAM" id="Phobius"/>
    </source>
</evidence>
<feature type="transmembrane region" description="Helical" evidence="1">
    <location>
        <begin position="261"/>
        <end position="280"/>
    </location>
</feature>
<evidence type="ECO:0000313" key="2">
    <source>
        <dbReference type="EMBL" id="CAD8150085.1"/>
    </source>
</evidence>
<dbReference type="OrthoDB" id="306131at2759"/>
<gene>
    <name evidence="2" type="ORF">POCTA_138.1.T0230156</name>
</gene>
<keyword evidence="3" id="KW-1185">Reference proteome</keyword>
<dbReference type="Proteomes" id="UP000683925">
    <property type="component" value="Unassembled WGS sequence"/>
</dbReference>
<dbReference type="EMBL" id="CAJJDP010000023">
    <property type="protein sequence ID" value="CAD8150085.1"/>
    <property type="molecule type" value="Genomic_DNA"/>
</dbReference>